<organism evidence="2 3">
    <name type="scientific">Cylindrotheca closterium</name>
    <dbReference type="NCBI Taxonomy" id="2856"/>
    <lineage>
        <taxon>Eukaryota</taxon>
        <taxon>Sar</taxon>
        <taxon>Stramenopiles</taxon>
        <taxon>Ochrophyta</taxon>
        <taxon>Bacillariophyta</taxon>
        <taxon>Bacillariophyceae</taxon>
        <taxon>Bacillariophycidae</taxon>
        <taxon>Bacillariales</taxon>
        <taxon>Bacillariaceae</taxon>
        <taxon>Cylindrotheca</taxon>
    </lineage>
</organism>
<comment type="caution">
    <text evidence="2">The sequence shown here is derived from an EMBL/GenBank/DDBJ whole genome shotgun (WGS) entry which is preliminary data.</text>
</comment>
<feature type="compositionally biased region" description="Basic and acidic residues" evidence="1">
    <location>
        <begin position="550"/>
        <end position="566"/>
    </location>
</feature>
<keyword evidence="3" id="KW-1185">Reference proteome</keyword>
<reference evidence="2" key="1">
    <citation type="submission" date="2023-08" db="EMBL/GenBank/DDBJ databases">
        <authorList>
            <person name="Audoor S."/>
            <person name="Bilcke G."/>
        </authorList>
    </citation>
    <scope>NUCLEOTIDE SEQUENCE</scope>
</reference>
<sequence>MTNAVSIFALDSDSEEDDNLHYNIGLNKQNYIAKTLPPGGQNTAAKLVGRRVWAKVAVSHSNGFCSIRNCKYDSLNPNHACIQCKCGVHNLCVQENMLMSISKEDGHWYCSKECGGSDVLATHDVGVQQVATPTPTPTPTTTTTAATATTTTTTTPRSTDGAKIQEENLLAAEFEDCVVDPVARNQYTKKKTDLTRLRSIAGYTVRDTSVDLLRRFVCRKLTAKGTGRMGKGALCDLIATKIEDYQIAKANGTLDTRTKLQKKTAAIKIVKKWCAKRLVNVIVSNKMRNQLHLRNESITREEMNNNMKSGQFFYEQVVEIYNDPTQCTEPISPEIDDSPLDEIQGTFHWTEAKAKFNSIVKLYESARRVWKTSGNHGDFAEYTTADYLLHLHAAVEKYPGCLSQLCSKLPEEHFNESTNGSKAMPPRYQSGNTTRERKRSSDPIEFRHSPEVVELSKKKMKLLEEQFERQKEKAAARKKEKEEKKKEKEEKKKERKEKEERKKQKERTEVLSKKLAFKREIVADPTYPTISSVDTFNAKVGKKKAFETFESKKNDDPNHMDERFPDGEYSESQETVVDMYMSMDKLARSLA</sequence>
<protein>
    <submittedName>
        <fullName evidence="2">Uncharacterized protein</fullName>
    </submittedName>
</protein>
<evidence type="ECO:0000313" key="2">
    <source>
        <dbReference type="EMBL" id="CAJ1963309.1"/>
    </source>
</evidence>
<dbReference type="Proteomes" id="UP001295423">
    <property type="component" value="Unassembled WGS sequence"/>
</dbReference>
<evidence type="ECO:0000256" key="1">
    <source>
        <dbReference type="SAM" id="MobiDB-lite"/>
    </source>
</evidence>
<feature type="compositionally biased region" description="Basic and acidic residues" evidence="1">
    <location>
        <begin position="439"/>
        <end position="450"/>
    </location>
</feature>
<feature type="region of interest" description="Disordered" evidence="1">
    <location>
        <begin position="414"/>
        <end position="450"/>
    </location>
</feature>
<feature type="compositionally biased region" description="Low complexity" evidence="1">
    <location>
        <begin position="139"/>
        <end position="156"/>
    </location>
</feature>
<evidence type="ECO:0000313" key="3">
    <source>
        <dbReference type="Proteomes" id="UP001295423"/>
    </source>
</evidence>
<proteinExistence type="predicted"/>
<feature type="region of interest" description="Disordered" evidence="1">
    <location>
        <begin position="550"/>
        <end position="571"/>
    </location>
</feature>
<name>A0AAD2PWW4_9STRA</name>
<feature type="region of interest" description="Disordered" evidence="1">
    <location>
        <begin position="468"/>
        <end position="509"/>
    </location>
</feature>
<dbReference type="EMBL" id="CAKOGP040002136">
    <property type="protein sequence ID" value="CAJ1963309.1"/>
    <property type="molecule type" value="Genomic_DNA"/>
</dbReference>
<accession>A0AAD2PWW4</accession>
<gene>
    <name evidence="2" type="ORF">CYCCA115_LOCUS20104</name>
</gene>
<dbReference type="AlphaFoldDB" id="A0AAD2PWW4"/>
<feature type="region of interest" description="Disordered" evidence="1">
    <location>
        <begin position="130"/>
        <end position="160"/>
    </location>
</feature>